<dbReference type="SUPFAM" id="SSF48179">
    <property type="entry name" value="6-phosphogluconate dehydrogenase C-terminal domain-like"/>
    <property type="match status" value="1"/>
</dbReference>
<feature type="signal peptide" evidence="5">
    <location>
        <begin position="1"/>
        <end position="17"/>
    </location>
</feature>
<dbReference type="InterPro" id="IPR013328">
    <property type="entry name" value="6PGD_dom2"/>
</dbReference>
<evidence type="ECO:0000259" key="6">
    <source>
        <dbReference type="Pfam" id="PF02558"/>
    </source>
</evidence>
<feature type="domain" description="Ketopantoate reductase N-terminal" evidence="6">
    <location>
        <begin position="4"/>
        <end position="156"/>
    </location>
</feature>
<proteinExistence type="inferred from homology"/>
<organism evidence="8 9">
    <name type="scientific">Pichia californica</name>
    <dbReference type="NCBI Taxonomy" id="460514"/>
    <lineage>
        <taxon>Eukaryota</taxon>
        <taxon>Fungi</taxon>
        <taxon>Dikarya</taxon>
        <taxon>Ascomycota</taxon>
        <taxon>Saccharomycotina</taxon>
        <taxon>Pichiomycetes</taxon>
        <taxon>Pichiales</taxon>
        <taxon>Pichiaceae</taxon>
        <taxon>Pichia</taxon>
    </lineage>
</organism>
<comment type="caution">
    <text evidence="8">The sequence shown here is derived from an EMBL/GenBank/DDBJ whole genome shotgun (WGS) entry which is preliminary data.</text>
</comment>
<dbReference type="PANTHER" id="PTHR21708">
    <property type="entry name" value="PROBABLE 2-DEHYDROPANTOATE 2-REDUCTASE"/>
    <property type="match status" value="1"/>
</dbReference>
<accession>A0A9P6WI40</accession>
<keyword evidence="5" id="KW-0732">Signal</keyword>
<dbReference type="Proteomes" id="UP000697127">
    <property type="component" value="Unassembled WGS sequence"/>
</dbReference>
<dbReference type="PANTHER" id="PTHR21708:SF30">
    <property type="entry name" value="2-DEHYDROPANTOATE 2-REDUCTASE-RELATED"/>
    <property type="match status" value="1"/>
</dbReference>
<feature type="chain" id="PRO_5040246174" description="2-dehydropantoate 2-reductase" evidence="5">
    <location>
        <begin position="18"/>
        <end position="340"/>
    </location>
</feature>
<evidence type="ECO:0000256" key="5">
    <source>
        <dbReference type="SAM" id="SignalP"/>
    </source>
</evidence>
<gene>
    <name evidence="8" type="ORF">C6P40_002214</name>
</gene>
<comment type="similarity">
    <text evidence="1 4">Belongs to the ketopantoate reductase family.</text>
</comment>
<dbReference type="OrthoDB" id="3609at2759"/>
<evidence type="ECO:0000313" key="9">
    <source>
        <dbReference type="Proteomes" id="UP000697127"/>
    </source>
</evidence>
<dbReference type="InterPro" id="IPR013752">
    <property type="entry name" value="KPA_reductase"/>
</dbReference>
<protein>
    <recommendedName>
        <fullName evidence="4">2-dehydropantoate 2-reductase</fullName>
        <ecNumber evidence="4">1.1.1.169</ecNumber>
    </recommendedName>
    <alternativeName>
        <fullName evidence="4">Ketopantoate reductase</fullName>
    </alternativeName>
</protein>
<evidence type="ECO:0000313" key="8">
    <source>
        <dbReference type="EMBL" id="KAG0687535.1"/>
    </source>
</evidence>
<name>A0A9P6WI40_9ASCO</name>
<evidence type="ECO:0000256" key="2">
    <source>
        <dbReference type="ARBA" id="ARBA00022857"/>
    </source>
</evidence>
<evidence type="ECO:0000256" key="3">
    <source>
        <dbReference type="ARBA" id="ARBA00023002"/>
    </source>
</evidence>
<dbReference type="SUPFAM" id="SSF51735">
    <property type="entry name" value="NAD(P)-binding Rossmann-fold domains"/>
    <property type="match status" value="1"/>
</dbReference>
<evidence type="ECO:0000256" key="1">
    <source>
        <dbReference type="ARBA" id="ARBA00007870"/>
    </source>
</evidence>
<dbReference type="GO" id="GO:0015940">
    <property type="term" value="P:pantothenate biosynthetic process"/>
    <property type="evidence" value="ECO:0007669"/>
    <property type="project" value="InterPro"/>
</dbReference>
<evidence type="ECO:0000259" key="7">
    <source>
        <dbReference type="Pfam" id="PF08546"/>
    </source>
</evidence>
<dbReference type="EMBL" id="PUHW01000248">
    <property type="protein sequence ID" value="KAG0687535.1"/>
    <property type="molecule type" value="Genomic_DNA"/>
</dbReference>
<dbReference type="FunFam" id="1.10.1040.10:FF:000017">
    <property type="entry name" value="2-dehydropantoate 2-reductase"/>
    <property type="match status" value="1"/>
</dbReference>
<dbReference type="Pfam" id="PF02558">
    <property type="entry name" value="ApbA"/>
    <property type="match status" value="1"/>
</dbReference>
<dbReference type="NCBIfam" id="TIGR00745">
    <property type="entry name" value="apbA_panE"/>
    <property type="match status" value="1"/>
</dbReference>
<keyword evidence="2 4" id="KW-0521">NADP</keyword>
<comment type="function">
    <text evidence="4">Catalyzes the NADPH-dependent reduction of ketopantoate into pantoic acid.</text>
</comment>
<dbReference type="InterPro" id="IPR013332">
    <property type="entry name" value="KPR_N"/>
</dbReference>
<keyword evidence="3 4" id="KW-0560">Oxidoreductase</keyword>
<dbReference type="EC" id="1.1.1.169" evidence="4"/>
<sequence>MANVLLVGMGAVGSIAAYTLQRNGSVVSVVARSAYDILTNEGFNLESCDYGNILNYKPNFVFKSISDAMKSKGPFDYIVITTKNIPDIQPVENLIAPAFTKNTSIVLLENGIGIERSMFKTFPDSIVISGVTLIGTTLYGKIVKHFSQDIVSFGPFINPNIEKGLQIEKAKEFTKLYSNEKNKIEYNENVKYFRWRKLIFNGAVNTTCAITGVDSGRLDMFGGMHEVSVPAMKEIVEIAKADGVELPNDIINFMVRLDDGEYAPPSMLIDVRRNQYTEYKVLLGNALEIAREYGIKTPTCDILYHLCKVIQMRIMESHGKFVLPEKRPLIDENYQIQFKE</sequence>
<dbReference type="InterPro" id="IPR003710">
    <property type="entry name" value="ApbA"/>
</dbReference>
<keyword evidence="9" id="KW-1185">Reference proteome</keyword>
<dbReference type="AlphaFoldDB" id="A0A9P6WI40"/>
<evidence type="ECO:0000256" key="4">
    <source>
        <dbReference type="RuleBase" id="RU362068"/>
    </source>
</evidence>
<dbReference type="Gene3D" id="1.10.1040.10">
    <property type="entry name" value="N-(1-d-carboxylethyl)-l-norvaline Dehydrogenase, domain 2"/>
    <property type="match status" value="1"/>
</dbReference>
<reference evidence="8" key="1">
    <citation type="submission" date="2020-11" db="EMBL/GenBank/DDBJ databases">
        <title>Kefir isolates.</title>
        <authorList>
            <person name="Marcisauskas S."/>
            <person name="Kim Y."/>
            <person name="Blasche S."/>
        </authorList>
    </citation>
    <scope>NUCLEOTIDE SEQUENCE</scope>
    <source>
        <strain evidence="8">Olga-1</strain>
    </source>
</reference>
<dbReference type="InterPro" id="IPR008927">
    <property type="entry name" value="6-PGluconate_DH-like_C_sf"/>
</dbReference>
<dbReference type="Pfam" id="PF08546">
    <property type="entry name" value="ApbA_C"/>
    <property type="match status" value="1"/>
</dbReference>
<dbReference type="Gene3D" id="3.40.50.720">
    <property type="entry name" value="NAD(P)-binding Rossmann-like Domain"/>
    <property type="match status" value="1"/>
</dbReference>
<feature type="domain" description="Ketopantoate reductase C-terminal" evidence="7">
    <location>
        <begin position="190"/>
        <end position="311"/>
    </location>
</feature>
<comment type="catalytic activity">
    <reaction evidence="4">
        <text>(R)-pantoate + NADP(+) = 2-dehydropantoate + NADPH + H(+)</text>
        <dbReference type="Rhea" id="RHEA:16233"/>
        <dbReference type="ChEBI" id="CHEBI:11561"/>
        <dbReference type="ChEBI" id="CHEBI:15378"/>
        <dbReference type="ChEBI" id="CHEBI:15980"/>
        <dbReference type="ChEBI" id="CHEBI:57783"/>
        <dbReference type="ChEBI" id="CHEBI:58349"/>
        <dbReference type="EC" id="1.1.1.169"/>
    </reaction>
</comment>
<dbReference type="InterPro" id="IPR051402">
    <property type="entry name" value="KPR-Related"/>
</dbReference>
<dbReference type="InterPro" id="IPR036291">
    <property type="entry name" value="NAD(P)-bd_dom_sf"/>
</dbReference>
<dbReference type="GO" id="GO:0005737">
    <property type="term" value="C:cytoplasm"/>
    <property type="evidence" value="ECO:0007669"/>
    <property type="project" value="TreeGrafter"/>
</dbReference>
<dbReference type="GO" id="GO:0008677">
    <property type="term" value="F:2-dehydropantoate 2-reductase activity"/>
    <property type="evidence" value="ECO:0007669"/>
    <property type="project" value="UniProtKB-EC"/>
</dbReference>